<evidence type="ECO:0000313" key="1">
    <source>
        <dbReference type="EMBL" id="QIS13998.1"/>
    </source>
</evidence>
<name>A0A6G9YLC0_9NOCA</name>
<organism evidence="1 2">
    <name type="scientific">Nocardia arthritidis</name>
    <dbReference type="NCBI Taxonomy" id="228602"/>
    <lineage>
        <taxon>Bacteria</taxon>
        <taxon>Bacillati</taxon>
        <taxon>Actinomycetota</taxon>
        <taxon>Actinomycetes</taxon>
        <taxon>Mycobacteriales</taxon>
        <taxon>Nocardiaceae</taxon>
        <taxon>Nocardia</taxon>
    </lineage>
</organism>
<dbReference type="EMBL" id="CP046172">
    <property type="protein sequence ID" value="QIS13998.1"/>
    <property type="molecule type" value="Genomic_DNA"/>
</dbReference>
<reference evidence="1 2" key="1">
    <citation type="journal article" date="2019" name="ACS Chem. Biol.">
        <title>Identification and Mobilization of a Cryptic Antibiotic Biosynthesis Gene Locus from a Human-Pathogenic Nocardia Isolate.</title>
        <authorList>
            <person name="Herisse M."/>
            <person name="Ishida K."/>
            <person name="Porter J.L."/>
            <person name="Howden B."/>
            <person name="Hertweck C."/>
            <person name="Stinear T.P."/>
            <person name="Pidot S.J."/>
        </authorList>
    </citation>
    <scope>NUCLEOTIDE SEQUENCE [LARGE SCALE GENOMIC DNA]</scope>
    <source>
        <strain evidence="1 2">AUSMDU00012717</strain>
    </source>
</reference>
<evidence type="ECO:0000313" key="2">
    <source>
        <dbReference type="Proteomes" id="UP000503540"/>
    </source>
</evidence>
<keyword evidence="2" id="KW-1185">Reference proteome</keyword>
<dbReference type="KEGG" id="nah:F5544_30775"/>
<dbReference type="AlphaFoldDB" id="A0A6G9YLC0"/>
<dbReference type="RefSeq" id="WP_167476459.1">
    <property type="nucleotide sequence ID" value="NZ_CP046172.1"/>
</dbReference>
<dbReference type="Proteomes" id="UP000503540">
    <property type="component" value="Chromosome"/>
</dbReference>
<gene>
    <name evidence="1" type="ORF">F5544_30775</name>
</gene>
<accession>A0A6G9YLC0</accession>
<sequence length="510" mass="53049">MNKIDNAVLVDSAAGLLSAVASPDTRTITVATTIEGLPTVVLRPGAQLVGRGDAVLRFAAGADGIRLSRDNAVDGLRIEVDPDRRAIYNDTAVADLGRLELADLVVVGQIQILANTMVRAGHIECSCVDVEFADVRGRTECPTSYGVRTRQGAFTIWNQQQGPESLLTTRIRGLSIGRADRPVRGSGVFISGGGDERFGSRGRVEADLVELGEIYIDGGIATGVQDLITSGVFFGYGAHIEYAIDAGSVTTFGVNDMILDAWGVVDRWDVRGPLLSTGSSGNGIINFGHIEHISLTAPIETHGYGARAFNIYSGSVGTIEFQDVTTHGDGAPAIQLSRPLGKLVVNGSIRTHGSSGESLVKGVLTELAANAINVEPGGSIAEILVTGDISSDGDGISTVKIDDGEVWKLAVGGAISALGEESVALEVHASGVPMRDLVITAPNGIGVLMNRASFVSMNNVSITGRDGDLVADGGISVIHSSTTDESSIGGVDGNRFELTIRAGRVIAHTV</sequence>
<proteinExistence type="predicted"/>
<protein>
    <submittedName>
        <fullName evidence="1">Uncharacterized protein</fullName>
    </submittedName>
</protein>